<dbReference type="EMBL" id="KB870807">
    <property type="protein sequence ID" value="EOA32844.1"/>
    <property type="molecule type" value="Genomic_DNA"/>
</dbReference>
<dbReference type="InterPro" id="IPR045036">
    <property type="entry name" value="Spartin-like"/>
</dbReference>
<protein>
    <recommendedName>
        <fullName evidence="1">Senescence domain-containing protein</fullName>
    </recommendedName>
</protein>
<dbReference type="InterPro" id="IPR009686">
    <property type="entry name" value="Senescence/spartin_C"/>
</dbReference>
<name>R0HSQ3_9BRAS</name>
<gene>
    <name evidence="2" type="ORF">CARUB_v10016159mg</name>
</gene>
<dbReference type="PANTHER" id="PTHR21068">
    <property type="entry name" value="SPARTIN"/>
    <property type="match status" value="1"/>
</dbReference>
<evidence type="ECO:0000259" key="1">
    <source>
        <dbReference type="Pfam" id="PF06911"/>
    </source>
</evidence>
<reference evidence="3" key="1">
    <citation type="journal article" date="2013" name="Nat. Genet.">
        <title>The Capsella rubella genome and the genomic consequences of rapid mating system evolution.</title>
        <authorList>
            <person name="Slotte T."/>
            <person name="Hazzouri K.M."/>
            <person name="Agren J.A."/>
            <person name="Koenig D."/>
            <person name="Maumus F."/>
            <person name="Guo Y.L."/>
            <person name="Steige K."/>
            <person name="Platts A.E."/>
            <person name="Escobar J.S."/>
            <person name="Newman L.K."/>
            <person name="Wang W."/>
            <person name="Mandakova T."/>
            <person name="Vello E."/>
            <person name="Smith L.M."/>
            <person name="Henz S.R."/>
            <person name="Steffen J."/>
            <person name="Takuno S."/>
            <person name="Brandvain Y."/>
            <person name="Coop G."/>
            <person name="Andolfatto P."/>
            <person name="Hu T.T."/>
            <person name="Blanchette M."/>
            <person name="Clark R.M."/>
            <person name="Quesneville H."/>
            <person name="Nordborg M."/>
            <person name="Gaut B.S."/>
            <person name="Lysak M.A."/>
            <person name="Jenkins J."/>
            <person name="Grimwood J."/>
            <person name="Chapman J."/>
            <person name="Prochnik S."/>
            <person name="Shu S."/>
            <person name="Rokhsar D."/>
            <person name="Schmutz J."/>
            <person name="Weigel D."/>
            <person name="Wright S.I."/>
        </authorList>
    </citation>
    <scope>NUCLEOTIDE SEQUENCE [LARGE SCALE GENOMIC DNA]</scope>
    <source>
        <strain evidence="3">cv. Monte Gargano</strain>
    </source>
</reference>
<sequence length="273" mass="29349">MSSSTQQDQTPRDVKFEPLKLALSFSGEDGETDHEFQEDFMGEKSSSTSCKKVNNEIDWEEFAPQAEEYKSVVAKAIAEGTGHIIKGIFTCSNSYSKKIHKGSGVTTIAKEVEETSGDISQIDGGDNNVTKKQNRLNTNLQRVEKVWKASEAIGIMVLEGGDMVSSSMIAPVVKSKLGKALLSTAPGEVILASLDSFNKILVAAEAAEIQTHSATAMASTRLVSKSFGENAGKATGKILETTGSLGRTAWNIQKSLEPTFLITSEIVKNAPRQ</sequence>
<dbReference type="AlphaFoldDB" id="R0HSQ3"/>
<evidence type="ECO:0000313" key="2">
    <source>
        <dbReference type="EMBL" id="EOA32844.1"/>
    </source>
</evidence>
<dbReference type="PANTHER" id="PTHR21068:SF40">
    <property type="entry name" value="SENESCENCE_DEHYDRATION-ASSOCIATED PROTEIN-LIKE PROTEIN"/>
    <property type="match status" value="1"/>
</dbReference>
<dbReference type="Pfam" id="PF06911">
    <property type="entry name" value="Senescence"/>
    <property type="match status" value="1"/>
</dbReference>
<dbReference type="GO" id="GO:0005886">
    <property type="term" value="C:plasma membrane"/>
    <property type="evidence" value="ECO:0007669"/>
    <property type="project" value="TreeGrafter"/>
</dbReference>
<dbReference type="Proteomes" id="UP000029121">
    <property type="component" value="Unassembled WGS sequence"/>
</dbReference>
<accession>R0HSQ3</accession>
<feature type="domain" description="Senescence" evidence="1">
    <location>
        <begin position="75"/>
        <end position="254"/>
    </location>
</feature>
<dbReference type="eggNOG" id="ENOG502QU8I">
    <property type="taxonomic scope" value="Eukaryota"/>
</dbReference>
<dbReference type="STRING" id="81985.R0HSQ3"/>
<proteinExistence type="predicted"/>
<organism evidence="2 3">
    <name type="scientific">Capsella rubella</name>
    <dbReference type="NCBI Taxonomy" id="81985"/>
    <lineage>
        <taxon>Eukaryota</taxon>
        <taxon>Viridiplantae</taxon>
        <taxon>Streptophyta</taxon>
        <taxon>Embryophyta</taxon>
        <taxon>Tracheophyta</taxon>
        <taxon>Spermatophyta</taxon>
        <taxon>Magnoliopsida</taxon>
        <taxon>eudicotyledons</taxon>
        <taxon>Gunneridae</taxon>
        <taxon>Pentapetalae</taxon>
        <taxon>rosids</taxon>
        <taxon>malvids</taxon>
        <taxon>Brassicales</taxon>
        <taxon>Brassicaceae</taxon>
        <taxon>Camelineae</taxon>
        <taxon>Capsella</taxon>
    </lineage>
</organism>
<evidence type="ECO:0000313" key="3">
    <source>
        <dbReference type="Proteomes" id="UP000029121"/>
    </source>
</evidence>
<keyword evidence="3" id="KW-1185">Reference proteome</keyword>